<protein>
    <submittedName>
        <fullName evidence="3">Esterase FrsA</fullName>
    </submittedName>
</protein>
<dbReference type="SUPFAM" id="SSF53474">
    <property type="entry name" value="alpha/beta-Hydrolases"/>
    <property type="match status" value="1"/>
</dbReference>
<comment type="similarity">
    <text evidence="1">Belongs to the AB hydrolase superfamily.</text>
</comment>
<comment type="caution">
    <text evidence="3">The sequence shown here is derived from an EMBL/GenBank/DDBJ whole genome shotgun (WGS) entry which is preliminary data.</text>
</comment>
<reference evidence="3 4" key="1">
    <citation type="submission" date="2022-10" db="EMBL/GenBank/DDBJ databases">
        <title>Draft genome sequence of Streptomyces sp. YSPA8.</title>
        <authorList>
            <person name="Moriuchi R."/>
            <person name="Dohra H."/>
            <person name="Yamamura H."/>
            <person name="Kodani S."/>
        </authorList>
    </citation>
    <scope>NUCLEOTIDE SEQUENCE [LARGE SCALE GENOMIC DNA]</scope>
    <source>
        <strain evidence="3 4">YSPA8</strain>
    </source>
</reference>
<dbReference type="PANTHER" id="PTHR22946">
    <property type="entry name" value="DIENELACTONE HYDROLASE DOMAIN-CONTAINING PROTEIN-RELATED"/>
    <property type="match status" value="1"/>
</dbReference>
<dbReference type="InterPro" id="IPR029058">
    <property type="entry name" value="AB_hydrolase_fold"/>
</dbReference>
<sequence>MSALAIPGPNPLVPGPRWTSHRFIPCEVMDDQLKHQLGMMAFGMSDLGECLEAARTIAADDEESWVSAWGDRARVLQQRAESAGKHGRRVSAADAYLRAATYWRASLMHFSRPDDPRTRAHAISAYDCYDRYLALSGYPGEPVRIPYEDGFLPSYLYRSPAAGRKAPLLIFFQGRDAWPEDSRWLYDGAIRRGYHCLSVQGPGQGLALRLQGLPFRHDWEQVVTPVVDVAVALEGVDADRIGLMGLSFGGYLAPRAAAFEQRLKVCVADPGVLHWGESIRSGLPASLGDALAEGPEAFNAAAAAVTAGSPLAEWFLRDAAWKHGVSTPYDLFQEFDACDLTGVAGRISCETLVMDGAEERFSAGQARQLYDALDCPKEFLLFDGASTAQLHCQNGGTATAAESTFDWLDGRL</sequence>
<dbReference type="Pfam" id="PF06500">
    <property type="entry name" value="FrsA-like"/>
    <property type="match status" value="1"/>
</dbReference>
<dbReference type="EMBL" id="BSBI01000014">
    <property type="protein sequence ID" value="GLF98514.1"/>
    <property type="molecule type" value="Genomic_DNA"/>
</dbReference>
<dbReference type="PANTHER" id="PTHR22946:SF12">
    <property type="entry name" value="CONIDIAL PIGMENT BIOSYNTHESIS PROTEIN AYG1 (AFU_ORTHOLOGUE AFUA_2G17550)"/>
    <property type="match status" value="1"/>
</dbReference>
<dbReference type="Gene3D" id="1.20.1440.110">
    <property type="entry name" value="acylaminoacyl peptidase"/>
    <property type="match status" value="1"/>
</dbReference>
<dbReference type="Gene3D" id="3.40.50.1820">
    <property type="entry name" value="alpha/beta hydrolase"/>
    <property type="match status" value="1"/>
</dbReference>
<organism evidence="3 4">
    <name type="scientific">Streptomyces yaizuensis</name>
    <dbReference type="NCBI Taxonomy" id="2989713"/>
    <lineage>
        <taxon>Bacteria</taxon>
        <taxon>Bacillati</taxon>
        <taxon>Actinomycetota</taxon>
        <taxon>Actinomycetes</taxon>
        <taxon>Kitasatosporales</taxon>
        <taxon>Streptomycetaceae</taxon>
        <taxon>Streptomyces</taxon>
    </lineage>
</organism>
<dbReference type="RefSeq" id="WP_323450480.1">
    <property type="nucleotide sequence ID" value="NZ_BSBI01000014.1"/>
</dbReference>
<dbReference type="Proteomes" id="UP001291653">
    <property type="component" value="Unassembled WGS sequence"/>
</dbReference>
<keyword evidence="2" id="KW-0378">Hydrolase</keyword>
<evidence type="ECO:0000313" key="4">
    <source>
        <dbReference type="Proteomes" id="UP001291653"/>
    </source>
</evidence>
<accession>A0ABQ5P7F1</accession>
<gene>
    <name evidence="3" type="ORF">SYYSPA8_29475</name>
</gene>
<evidence type="ECO:0000256" key="2">
    <source>
        <dbReference type="ARBA" id="ARBA00022801"/>
    </source>
</evidence>
<proteinExistence type="inferred from homology"/>
<name>A0ABQ5P7F1_9ACTN</name>
<dbReference type="InterPro" id="IPR010520">
    <property type="entry name" value="FrsA-like"/>
</dbReference>
<keyword evidence="4" id="KW-1185">Reference proteome</keyword>
<evidence type="ECO:0000313" key="3">
    <source>
        <dbReference type="EMBL" id="GLF98514.1"/>
    </source>
</evidence>
<evidence type="ECO:0000256" key="1">
    <source>
        <dbReference type="ARBA" id="ARBA00008645"/>
    </source>
</evidence>
<dbReference type="InterPro" id="IPR050261">
    <property type="entry name" value="FrsA_esterase"/>
</dbReference>